<dbReference type="EMBL" id="JAVDQD010000008">
    <property type="protein sequence ID" value="MDR6241467.1"/>
    <property type="molecule type" value="Genomic_DNA"/>
</dbReference>
<dbReference type="RefSeq" id="WP_309942268.1">
    <property type="nucleotide sequence ID" value="NZ_AP025306.1"/>
</dbReference>
<dbReference type="AlphaFoldDB" id="A0AAE4BV35"/>
<name>A0AAE4BV35_9BACT</name>
<sequence>MHLLFVTHAQNKLEISGKIFDEEGEELFGANVFPNSSPFAGVSSDVNGDFLLLIESSDTINFTSMGFATVKIWADDDKEDLKIVMKPSSTMLREVVVIGIPEDAEDFKKEVLRYRPPEEEEFSFKIDPEVLDKLPSEVAQQRQLAESQLRIRMPVSMKINFTKRFYKDKEKEKFKKIKQNESKWNRVELYYNIETVKQMTAIESDSLAKEFLKFCYLDEKFLLESNAYDVQVKLLECYEEFALINRK</sequence>
<dbReference type="Proteomes" id="UP001185092">
    <property type="component" value="Unassembled WGS sequence"/>
</dbReference>
<protein>
    <recommendedName>
        <fullName evidence="3">Carboxypeptidase-like regulatory domain-containing protein</fullName>
    </recommendedName>
</protein>
<dbReference type="Pfam" id="PF13715">
    <property type="entry name" value="CarbopepD_reg_2"/>
    <property type="match status" value="1"/>
</dbReference>
<reference evidence="1" key="1">
    <citation type="submission" date="2023-07" db="EMBL/GenBank/DDBJ databases">
        <title>Genomic Encyclopedia of Type Strains, Phase IV (KMG-IV): sequencing the most valuable type-strain genomes for metagenomic binning, comparative biology and taxonomic classification.</title>
        <authorList>
            <person name="Goeker M."/>
        </authorList>
    </citation>
    <scope>NUCLEOTIDE SEQUENCE</scope>
    <source>
        <strain evidence="1">DSM 26174</strain>
    </source>
</reference>
<gene>
    <name evidence="1" type="ORF">HNQ88_004554</name>
</gene>
<evidence type="ECO:0000313" key="1">
    <source>
        <dbReference type="EMBL" id="MDR6241467.1"/>
    </source>
</evidence>
<evidence type="ECO:0000313" key="2">
    <source>
        <dbReference type="Proteomes" id="UP001185092"/>
    </source>
</evidence>
<dbReference type="SUPFAM" id="SSF49464">
    <property type="entry name" value="Carboxypeptidase regulatory domain-like"/>
    <property type="match status" value="1"/>
</dbReference>
<dbReference type="InterPro" id="IPR008969">
    <property type="entry name" value="CarboxyPept-like_regulatory"/>
</dbReference>
<accession>A0AAE4BV35</accession>
<comment type="caution">
    <text evidence="1">The sequence shown here is derived from an EMBL/GenBank/DDBJ whole genome shotgun (WGS) entry which is preliminary data.</text>
</comment>
<keyword evidence="2" id="KW-1185">Reference proteome</keyword>
<evidence type="ECO:0008006" key="3">
    <source>
        <dbReference type="Google" id="ProtNLM"/>
    </source>
</evidence>
<proteinExistence type="predicted"/>
<organism evidence="1 2">
    <name type="scientific">Aureibacter tunicatorum</name>
    <dbReference type="NCBI Taxonomy" id="866807"/>
    <lineage>
        <taxon>Bacteria</taxon>
        <taxon>Pseudomonadati</taxon>
        <taxon>Bacteroidota</taxon>
        <taxon>Cytophagia</taxon>
        <taxon>Cytophagales</taxon>
        <taxon>Persicobacteraceae</taxon>
        <taxon>Aureibacter</taxon>
    </lineage>
</organism>